<name>A0A0C9WGP2_9AGAR</name>
<gene>
    <name evidence="2" type="ORF">K443DRAFT_603203</name>
</gene>
<reference evidence="2 3" key="1">
    <citation type="submission" date="2014-04" db="EMBL/GenBank/DDBJ databases">
        <authorList>
            <consortium name="DOE Joint Genome Institute"/>
            <person name="Kuo A."/>
            <person name="Kohler A."/>
            <person name="Nagy L.G."/>
            <person name="Floudas D."/>
            <person name="Copeland A."/>
            <person name="Barry K.W."/>
            <person name="Cichocki N."/>
            <person name="Veneault-Fourrey C."/>
            <person name="LaButti K."/>
            <person name="Lindquist E.A."/>
            <person name="Lipzen A."/>
            <person name="Lundell T."/>
            <person name="Morin E."/>
            <person name="Murat C."/>
            <person name="Sun H."/>
            <person name="Tunlid A."/>
            <person name="Henrissat B."/>
            <person name="Grigoriev I.V."/>
            <person name="Hibbett D.S."/>
            <person name="Martin F."/>
            <person name="Nordberg H.P."/>
            <person name="Cantor M.N."/>
            <person name="Hua S.X."/>
        </authorList>
    </citation>
    <scope>NUCLEOTIDE SEQUENCE [LARGE SCALE GENOMIC DNA]</scope>
    <source>
        <strain evidence="2 3">LaAM-08-1</strain>
    </source>
</reference>
<dbReference type="EMBL" id="KN839431">
    <property type="protein sequence ID" value="KIJ89789.1"/>
    <property type="molecule type" value="Genomic_DNA"/>
</dbReference>
<dbReference type="Proteomes" id="UP000054477">
    <property type="component" value="Unassembled WGS sequence"/>
</dbReference>
<accession>A0A0C9WGP2</accession>
<feature type="compositionally biased region" description="Low complexity" evidence="1">
    <location>
        <begin position="37"/>
        <end position="48"/>
    </location>
</feature>
<dbReference type="HOGENOM" id="CLU_2527836_0_0_1"/>
<evidence type="ECO:0000313" key="2">
    <source>
        <dbReference type="EMBL" id="KIJ89789.1"/>
    </source>
</evidence>
<evidence type="ECO:0000256" key="1">
    <source>
        <dbReference type="SAM" id="MobiDB-lite"/>
    </source>
</evidence>
<feature type="region of interest" description="Disordered" evidence="1">
    <location>
        <begin position="15"/>
        <end position="53"/>
    </location>
</feature>
<dbReference type="STRING" id="1095629.A0A0C9WGP2"/>
<evidence type="ECO:0000313" key="3">
    <source>
        <dbReference type="Proteomes" id="UP000054477"/>
    </source>
</evidence>
<sequence length="84" mass="9430">MTTFAVAMTRVREKGFESCADNTPRNNNPMSYRRTQHPSPSSPSTLPGPSLPHPPTVIHVWSAPGGEKLYQFRRGTREAEIFDM</sequence>
<feature type="compositionally biased region" description="Polar residues" evidence="1">
    <location>
        <begin position="20"/>
        <end position="30"/>
    </location>
</feature>
<organism evidence="2 3">
    <name type="scientific">Laccaria amethystina LaAM-08-1</name>
    <dbReference type="NCBI Taxonomy" id="1095629"/>
    <lineage>
        <taxon>Eukaryota</taxon>
        <taxon>Fungi</taxon>
        <taxon>Dikarya</taxon>
        <taxon>Basidiomycota</taxon>
        <taxon>Agaricomycotina</taxon>
        <taxon>Agaricomycetes</taxon>
        <taxon>Agaricomycetidae</taxon>
        <taxon>Agaricales</taxon>
        <taxon>Agaricineae</taxon>
        <taxon>Hydnangiaceae</taxon>
        <taxon>Laccaria</taxon>
    </lineage>
</organism>
<proteinExistence type="predicted"/>
<reference evidence="3" key="2">
    <citation type="submission" date="2015-01" db="EMBL/GenBank/DDBJ databases">
        <title>Evolutionary Origins and Diversification of the Mycorrhizal Mutualists.</title>
        <authorList>
            <consortium name="DOE Joint Genome Institute"/>
            <consortium name="Mycorrhizal Genomics Consortium"/>
            <person name="Kohler A."/>
            <person name="Kuo A."/>
            <person name="Nagy L.G."/>
            <person name="Floudas D."/>
            <person name="Copeland A."/>
            <person name="Barry K.W."/>
            <person name="Cichocki N."/>
            <person name="Veneault-Fourrey C."/>
            <person name="LaButti K."/>
            <person name="Lindquist E.A."/>
            <person name="Lipzen A."/>
            <person name="Lundell T."/>
            <person name="Morin E."/>
            <person name="Murat C."/>
            <person name="Riley R."/>
            <person name="Ohm R."/>
            <person name="Sun H."/>
            <person name="Tunlid A."/>
            <person name="Henrissat B."/>
            <person name="Grigoriev I.V."/>
            <person name="Hibbett D.S."/>
            <person name="Martin F."/>
        </authorList>
    </citation>
    <scope>NUCLEOTIDE SEQUENCE [LARGE SCALE GENOMIC DNA]</scope>
    <source>
        <strain evidence="3">LaAM-08-1</strain>
    </source>
</reference>
<protein>
    <submittedName>
        <fullName evidence="2">Uncharacterized protein</fullName>
    </submittedName>
</protein>
<keyword evidence="3" id="KW-1185">Reference proteome</keyword>
<dbReference type="AlphaFoldDB" id="A0A0C9WGP2"/>